<accession>A0ABW2MUA6</accession>
<keyword evidence="6" id="KW-1185">Reference proteome</keyword>
<keyword evidence="2 4" id="KW-0808">Transferase</keyword>
<name>A0ABW2MUA6_9FLAO</name>
<dbReference type="PANTHER" id="PTHR30098:SF2">
    <property type="entry name" value="LEUCYL_PHENYLALANYL-TRNA--PROTEIN TRANSFERASE"/>
    <property type="match status" value="1"/>
</dbReference>
<comment type="catalytic activity">
    <reaction evidence="4">
        <text>L-phenylalanyl-tRNA(Phe) + an N-terminal L-alpha-aminoacyl-[protein] = an N-terminal L-phenylalanyl-L-alpha-aminoacyl-[protein] + tRNA(Phe)</text>
        <dbReference type="Rhea" id="RHEA:43632"/>
        <dbReference type="Rhea" id="RHEA-COMP:9668"/>
        <dbReference type="Rhea" id="RHEA-COMP:9699"/>
        <dbReference type="Rhea" id="RHEA-COMP:10636"/>
        <dbReference type="Rhea" id="RHEA-COMP:10637"/>
        <dbReference type="ChEBI" id="CHEBI:78442"/>
        <dbReference type="ChEBI" id="CHEBI:78531"/>
        <dbReference type="ChEBI" id="CHEBI:78597"/>
        <dbReference type="ChEBI" id="CHEBI:83561"/>
        <dbReference type="EC" id="2.3.2.6"/>
    </reaction>
</comment>
<keyword evidence="1 4" id="KW-0963">Cytoplasm</keyword>
<evidence type="ECO:0000256" key="4">
    <source>
        <dbReference type="HAMAP-Rule" id="MF_00688"/>
    </source>
</evidence>
<comment type="caution">
    <text evidence="5">The sequence shown here is derived from an EMBL/GenBank/DDBJ whole genome shotgun (WGS) entry which is preliminary data.</text>
</comment>
<sequence>MYQLTSQLWFPHPSLASEEGMLAVGGDLSQERLLLAYNSGIFPWYDEKQPILWWSPDPRMILFPERFKISKSFRKTLNTHSFTITFNKAFSEVIKNCSSIKRSGQLGTWITEEMQQAYLKLHKAGHAISVDVWQDDVLVGGLYGVDLPDKKVFCGESMFSKVTEASKIAFYHLVAYAKEKKYTLIDCQLYTPHLENLGAEEIPRDKFLTLLTP</sequence>
<gene>
    <name evidence="4 5" type="primary">aat</name>
    <name evidence="5" type="ORF">ACFQO1_09130</name>
</gene>
<comment type="catalytic activity">
    <reaction evidence="4">
        <text>N-terminal L-lysyl-[protein] + L-leucyl-tRNA(Leu) = N-terminal L-leucyl-L-lysyl-[protein] + tRNA(Leu) + H(+)</text>
        <dbReference type="Rhea" id="RHEA:12340"/>
        <dbReference type="Rhea" id="RHEA-COMP:9613"/>
        <dbReference type="Rhea" id="RHEA-COMP:9622"/>
        <dbReference type="Rhea" id="RHEA-COMP:12670"/>
        <dbReference type="Rhea" id="RHEA-COMP:12671"/>
        <dbReference type="ChEBI" id="CHEBI:15378"/>
        <dbReference type="ChEBI" id="CHEBI:65249"/>
        <dbReference type="ChEBI" id="CHEBI:78442"/>
        <dbReference type="ChEBI" id="CHEBI:78494"/>
        <dbReference type="ChEBI" id="CHEBI:133043"/>
        <dbReference type="EC" id="2.3.2.6"/>
    </reaction>
</comment>
<dbReference type="Gene3D" id="3.30.70.3550">
    <property type="entry name" value="Leucyl/phenylalanyl-tRNA-protein transferase, N-terminal domain"/>
    <property type="match status" value="1"/>
</dbReference>
<dbReference type="EMBL" id="JBHTBN010000004">
    <property type="protein sequence ID" value="MFC7357849.1"/>
    <property type="molecule type" value="Genomic_DNA"/>
</dbReference>
<dbReference type="HAMAP" id="MF_00688">
    <property type="entry name" value="Leu_Phe_trans"/>
    <property type="match status" value="1"/>
</dbReference>
<dbReference type="InterPro" id="IPR016181">
    <property type="entry name" value="Acyl_CoA_acyltransferase"/>
</dbReference>
<evidence type="ECO:0000313" key="5">
    <source>
        <dbReference type="EMBL" id="MFC7357849.1"/>
    </source>
</evidence>
<evidence type="ECO:0000256" key="3">
    <source>
        <dbReference type="ARBA" id="ARBA00023315"/>
    </source>
</evidence>
<protein>
    <recommendedName>
        <fullName evidence="4">Leucyl/phenylalanyl-tRNA--protein transferase</fullName>
        <ecNumber evidence="4">2.3.2.6</ecNumber>
    </recommendedName>
    <alternativeName>
        <fullName evidence="4">L/F-transferase</fullName>
    </alternativeName>
    <alternativeName>
        <fullName evidence="4">Leucyltransferase</fullName>
    </alternativeName>
    <alternativeName>
        <fullName evidence="4">Phenyalanyltransferase</fullName>
    </alternativeName>
</protein>
<dbReference type="Gene3D" id="3.40.630.70">
    <property type="entry name" value="Leucyl/phenylalanyl-tRNA-protein transferase, C-terminal domain"/>
    <property type="match status" value="1"/>
</dbReference>
<dbReference type="Pfam" id="PF03588">
    <property type="entry name" value="Leu_Phe_trans"/>
    <property type="match status" value="1"/>
</dbReference>
<comment type="function">
    <text evidence="4">Functions in the N-end rule pathway of protein degradation where it conjugates Leu, Phe and, less efficiently, Met from aminoacyl-tRNAs to the N-termini of proteins containing an N-terminal arginine or lysine.</text>
</comment>
<comment type="catalytic activity">
    <reaction evidence="4">
        <text>N-terminal L-arginyl-[protein] + L-leucyl-tRNA(Leu) = N-terminal L-leucyl-L-arginyl-[protein] + tRNA(Leu) + H(+)</text>
        <dbReference type="Rhea" id="RHEA:50416"/>
        <dbReference type="Rhea" id="RHEA-COMP:9613"/>
        <dbReference type="Rhea" id="RHEA-COMP:9622"/>
        <dbReference type="Rhea" id="RHEA-COMP:12672"/>
        <dbReference type="Rhea" id="RHEA-COMP:12673"/>
        <dbReference type="ChEBI" id="CHEBI:15378"/>
        <dbReference type="ChEBI" id="CHEBI:64719"/>
        <dbReference type="ChEBI" id="CHEBI:78442"/>
        <dbReference type="ChEBI" id="CHEBI:78494"/>
        <dbReference type="ChEBI" id="CHEBI:133044"/>
        <dbReference type="EC" id="2.3.2.6"/>
    </reaction>
</comment>
<dbReference type="InterPro" id="IPR004616">
    <property type="entry name" value="Leu/Phe-tRNA_Trfase"/>
</dbReference>
<evidence type="ECO:0000256" key="2">
    <source>
        <dbReference type="ARBA" id="ARBA00022679"/>
    </source>
</evidence>
<dbReference type="PANTHER" id="PTHR30098">
    <property type="entry name" value="LEUCYL/PHENYLALANYL-TRNA--PROTEIN TRANSFERASE"/>
    <property type="match status" value="1"/>
</dbReference>
<dbReference type="InterPro" id="IPR042221">
    <property type="entry name" value="Leu/Phe-tRNA_Trfase_N"/>
</dbReference>
<dbReference type="EC" id="2.3.2.6" evidence="4"/>
<evidence type="ECO:0000313" key="6">
    <source>
        <dbReference type="Proteomes" id="UP001596415"/>
    </source>
</evidence>
<dbReference type="RefSeq" id="WP_380217710.1">
    <property type="nucleotide sequence ID" value="NZ_JBHTBN010000004.1"/>
</dbReference>
<proteinExistence type="inferred from homology"/>
<evidence type="ECO:0000256" key="1">
    <source>
        <dbReference type="ARBA" id="ARBA00022490"/>
    </source>
</evidence>
<reference evidence="6" key="1">
    <citation type="journal article" date="2019" name="Int. J. Syst. Evol. Microbiol.">
        <title>The Global Catalogue of Microorganisms (GCM) 10K type strain sequencing project: providing services to taxonomists for standard genome sequencing and annotation.</title>
        <authorList>
            <consortium name="The Broad Institute Genomics Platform"/>
            <consortium name="The Broad Institute Genome Sequencing Center for Infectious Disease"/>
            <person name="Wu L."/>
            <person name="Ma J."/>
        </authorList>
    </citation>
    <scope>NUCLEOTIDE SEQUENCE [LARGE SCALE GENOMIC DNA]</scope>
    <source>
        <strain evidence="6">CGMCC 1.16306</strain>
    </source>
</reference>
<dbReference type="NCBIfam" id="TIGR00667">
    <property type="entry name" value="aat"/>
    <property type="match status" value="1"/>
</dbReference>
<comment type="subcellular location">
    <subcellularLocation>
        <location evidence="4">Cytoplasm</location>
    </subcellularLocation>
</comment>
<dbReference type="InterPro" id="IPR042203">
    <property type="entry name" value="Leu/Phe-tRNA_Trfase_C"/>
</dbReference>
<dbReference type="Proteomes" id="UP001596415">
    <property type="component" value="Unassembled WGS sequence"/>
</dbReference>
<dbReference type="SUPFAM" id="SSF55729">
    <property type="entry name" value="Acyl-CoA N-acyltransferases (Nat)"/>
    <property type="match status" value="1"/>
</dbReference>
<keyword evidence="3 4" id="KW-0012">Acyltransferase</keyword>
<comment type="similarity">
    <text evidence="4">Belongs to the L/F-transferase family.</text>
</comment>
<dbReference type="GO" id="GO:0008914">
    <property type="term" value="F:leucyl-tRNA--protein transferase activity"/>
    <property type="evidence" value="ECO:0007669"/>
    <property type="project" value="UniProtKB-EC"/>
</dbReference>
<organism evidence="5 6">
    <name type="scientific">Jejudonia soesokkakensis</name>
    <dbReference type="NCBI Taxonomy" id="1323432"/>
    <lineage>
        <taxon>Bacteria</taxon>
        <taxon>Pseudomonadati</taxon>
        <taxon>Bacteroidota</taxon>
        <taxon>Flavobacteriia</taxon>
        <taxon>Flavobacteriales</taxon>
        <taxon>Flavobacteriaceae</taxon>
        <taxon>Jejudonia</taxon>
    </lineage>
</organism>